<dbReference type="Proteomes" id="UP000003786">
    <property type="component" value="Chromosome 1"/>
</dbReference>
<feature type="region of interest" description="Disordered" evidence="1">
    <location>
        <begin position="668"/>
        <end position="806"/>
    </location>
</feature>
<dbReference type="EMBL" id="AP011946">
    <property type="protein sequence ID" value="BAM39603.1"/>
    <property type="molecule type" value="Genomic_DNA"/>
</dbReference>
<proteinExistence type="predicted"/>
<feature type="region of interest" description="Disordered" evidence="1">
    <location>
        <begin position="33"/>
        <end position="92"/>
    </location>
</feature>
<sequence length="1169" mass="131935">MITYTNSGDNNRLTTGTRVSYNTIVRSAVNRGHVNNRGSEGNIRVISTSRTPLRGSIDSQSSSCRPRPENSARHYQNPREQHPNSENRHREPISTVVVREARPTPERRTTINNARVIPDSYTLFEELKRSDDDIKKYVHILSTGKSRSTIAVAKCLHKAVSDAQKAFNDICYSNAPLSIFANPLDFNIHNNNVVMDNNIPILFKINCECNKIFTFYRYRELENYLEIFYSQEMPPVKSEIKEERLDGELQILFSNINLRIQLITRYLYFMKSNYQEHIREVAEFQHRTGMITEIGNNRELSKIMPMLFRMSNRIDHLISLVSSHNFIIYRLIYDITKIKNKHLRISLFRRELDNLDIVIRLMADYNNTSRAIKIINFYNDDFITLLAKLDSDSMDTGAVIEWILSIRIDHYRQTYLTSICPNSADRTTRVEENNAVGSGVIQNEESVVVGSGVIQNEESVVVGSGVIQNEESVVVGSGVIQNEESVVVGSGVIQNEESVVVGSGAIQNEESVVVGSGVIQNEESVVVGSGVIQNEESVVVGSGAIQNEESVVVGSGVIQNEESVVVSPGVKKIKKGKKNDADDDFDRTINDFIASSNQTEQRQCDSQRRGAQGNYRNKYQSNGRVGKKSKAKNKKKGKKNNGGQGAPISGQNGSGELIMDSFVFEQAGETSEVVPSESPIEIKMPSDISDQEPVPEEVSDLIGPHGGVKTGVEDRMAVEVTPSTSASDQARMVGLRTEEESSEESERTPVSDEGQSPDFKSSRQQTPSTSETGREEPGEVEGNAEEEPEETVETEETEEQENDGAPDTINYIYTENLRLVNHDLGFTSGLSLLKMYNYLMMTGEYDRKPQEAFNVDYALKMLEHLKNKVFKLDWHLGVITEAINVLIPASANIKLGEDQDGSMLKVSRKVLLGLILDWTTVMTAMHNISSLSDYINLMIFNNNLSSDSLTMQLNIVNEIMANVFSEYNFCSYQITQLTSYMHYKGETPYLIPEDHCNDGNNESEERYERSVDEQSEELTEEQYEELLRQFPEEESKEQPEESEEQQLEESEEEQPEEKPSVLLFLYPNEIIWGWLDGALRNQKYSREVAIDDIYKGQPLHWKSQPLSYHTTTIDRLSTGTHENSTTELSHYNSQARRQLSAHSSTTNLSSYHSLRFVNTSNLYTGRVNH</sequence>
<dbReference type="VEuPathDB" id="PiroplasmaDB:TOT_010001057"/>
<feature type="compositionally biased region" description="Acidic residues" evidence="1">
    <location>
        <begin position="689"/>
        <end position="699"/>
    </location>
</feature>
<feature type="region of interest" description="Disordered" evidence="1">
    <location>
        <begin position="1029"/>
        <end position="1058"/>
    </location>
</feature>
<dbReference type="GeneID" id="20713878"/>
<dbReference type="RefSeq" id="XP_009689904.1">
    <property type="nucleotide sequence ID" value="XM_009691609.1"/>
</dbReference>
<feature type="compositionally biased region" description="Polar residues" evidence="1">
    <location>
        <begin position="614"/>
        <end position="623"/>
    </location>
</feature>
<dbReference type="KEGG" id="tot:TOT_010001057"/>
<evidence type="ECO:0000313" key="2">
    <source>
        <dbReference type="EMBL" id="BAM39603.1"/>
    </source>
</evidence>
<reference evidence="2 3" key="1">
    <citation type="journal article" date="2012" name="MBio">
        <title>Comparative genome analysis of three eukaryotic parasites with differing abilities to transform leukocytes reveals key mediators of Theileria-induced leukocyte transformation.</title>
        <authorList>
            <person name="Hayashida K."/>
            <person name="Hara Y."/>
            <person name="Abe T."/>
            <person name="Yamasaki C."/>
            <person name="Toyoda A."/>
            <person name="Kosuge T."/>
            <person name="Suzuki Y."/>
            <person name="Sato Y."/>
            <person name="Kawashima S."/>
            <person name="Katayama T."/>
            <person name="Wakaguri H."/>
            <person name="Inoue N."/>
            <person name="Homma K."/>
            <person name="Tada-Umezaki M."/>
            <person name="Yagi Y."/>
            <person name="Fujii Y."/>
            <person name="Habara T."/>
            <person name="Kanehisa M."/>
            <person name="Watanabe H."/>
            <person name="Ito K."/>
            <person name="Gojobori T."/>
            <person name="Sugawara H."/>
            <person name="Imanishi T."/>
            <person name="Weir W."/>
            <person name="Gardner M."/>
            <person name="Pain A."/>
            <person name="Shiels B."/>
            <person name="Hattori M."/>
            <person name="Nene V."/>
            <person name="Sugimoto C."/>
        </authorList>
    </citation>
    <scope>NUCLEOTIDE SEQUENCE [LARGE SCALE GENOMIC DNA]</scope>
    <source>
        <strain evidence="2 3">Shintoku</strain>
    </source>
</reference>
<feature type="compositionally biased region" description="Basic and acidic residues" evidence="1">
    <location>
        <begin position="1029"/>
        <end position="1039"/>
    </location>
</feature>
<dbReference type="STRING" id="869250.J4C7T6"/>
<evidence type="ECO:0000256" key="1">
    <source>
        <dbReference type="SAM" id="MobiDB-lite"/>
    </source>
</evidence>
<feature type="compositionally biased region" description="Polar residues" evidence="1">
    <location>
        <begin position="45"/>
        <end position="64"/>
    </location>
</feature>
<feature type="compositionally biased region" description="Basic and acidic residues" evidence="1">
    <location>
        <begin position="736"/>
        <end position="750"/>
    </location>
</feature>
<feature type="region of interest" description="Disordered" evidence="1">
    <location>
        <begin position="992"/>
        <end position="1017"/>
    </location>
</feature>
<gene>
    <name evidence="2" type="ORF">TOT_010001057</name>
</gene>
<feature type="compositionally biased region" description="Polar residues" evidence="1">
    <location>
        <begin position="758"/>
        <end position="771"/>
    </location>
</feature>
<dbReference type="eggNOG" id="ENOG502SA86">
    <property type="taxonomic scope" value="Eukaryota"/>
</dbReference>
<feature type="compositionally biased region" description="Acidic residues" evidence="1">
    <location>
        <begin position="778"/>
        <end position="804"/>
    </location>
</feature>
<dbReference type="AlphaFoldDB" id="J4C7T6"/>
<organism evidence="2 3">
    <name type="scientific">Theileria orientalis strain Shintoku</name>
    <dbReference type="NCBI Taxonomy" id="869250"/>
    <lineage>
        <taxon>Eukaryota</taxon>
        <taxon>Sar</taxon>
        <taxon>Alveolata</taxon>
        <taxon>Apicomplexa</taxon>
        <taxon>Aconoidasida</taxon>
        <taxon>Piroplasmida</taxon>
        <taxon>Theileriidae</taxon>
        <taxon>Theileria</taxon>
    </lineage>
</organism>
<keyword evidence="3" id="KW-1185">Reference proteome</keyword>
<name>J4C7T6_THEOR</name>
<feature type="compositionally biased region" description="Basic and acidic residues" evidence="1">
    <location>
        <begin position="66"/>
        <end position="92"/>
    </location>
</feature>
<feature type="compositionally biased region" description="Acidic residues" evidence="1">
    <location>
        <begin position="1040"/>
        <end position="1055"/>
    </location>
</feature>
<feature type="region of interest" description="Disordered" evidence="1">
    <location>
        <begin position="593"/>
        <end position="654"/>
    </location>
</feature>
<evidence type="ECO:0000313" key="3">
    <source>
        <dbReference type="Proteomes" id="UP000003786"/>
    </source>
</evidence>
<accession>J4C7T6</accession>
<feature type="compositionally biased region" description="Basic residues" evidence="1">
    <location>
        <begin position="625"/>
        <end position="639"/>
    </location>
</feature>
<protein>
    <submittedName>
        <fullName evidence="2">Uncharacterized protein</fullName>
    </submittedName>
</protein>
<feature type="compositionally biased region" description="Basic and acidic residues" evidence="1">
    <location>
        <begin position="992"/>
        <end position="1012"/>
    </location>
</feature>
<dbReference type="OrthoDB" id="4822at2759"/>